<dbReference type="AlphaFoldDB" id="A0AAN9IVZ2"/>
<name>A0AAN9IVZ2_CROPI</name>
<dbReference type="Proteomes" id="UP001372338">
    <property type="component" value="Unassembled WGS sequence"/>
</dbReference>
<dbReference type="EMBL" id="JAYWIO010000001">
    <property type="protein sequence ID" value="KAK7287144.1"/>
    <property type="molecule type" value="Genomic_DNA"/>
</dbReference>
<protein>
    <submittedName>
        <fullName evidence="1">Uncharacterized protein</fullName>
    </submittedName>
</protein>
<sequence>MRLRLEKCSNLERLDVGSGCIGAVTSSSSLEDLGIENCPKLVSFPFTLFPSLVKLSLWVCPQLEWPKEGSGGFPSSLKEFEIGNCPGLLACQNKWDLHACTSLTDLRIQDESFEFVDYKGGLLPPNLKKLNYKEVVPSSL</sequence>
<reference evidence="1 2" key="1">
    <citation type="submission" date="2024-01" db="EMBL/GenBank/DDBJ databases">
        <title>The genomes of 5 underutilized Papilionoideae crops provide insights into root nodulation and disease resistanc.</title>
        <authorList>
            <person name="Yuan L."/>
        </authorList>
    </citation>
    <scope>NUCLEOTIDE SEQUENCE [LARGE SCALE GENOMIC DNA]</scope>
    <source>
        <strain evidence="1">ZHUSHIDOU_FW_LH</strain>
        <tissue evidence="1">Leaf</tissue>
    </source>
</reference>
<evidence type="ECO:0000313" key="1">
    <source>
        <dbReference type="EMBL" id="KAK7287144.1"/>
    </source>
</evidence>
<evidence type="ECO:0000313" key="2">
    <source>
        <dbReference type="Proteomes" id="UP001372338"/>
    </source>
</evidence>
<keyword evidence="2" id="KW-1185">Reference proteome</keyword>
<dbReference type="SUPFAM" id="SSF52058">
    <property type="entry name" value="L domain-like"/>
    <property type="match status" value="1"/>
</dbReference>
<proteinExistence type="predicted"/>
<dbReference type="Gene3D" id="3.80.10.10">
    <property type="entry name" value="Ribonuclease Inhibitor"/>
    <property type="match status" value="1"/>
</dbReference>
<comment type="caution">
    <text evidence="1">The sequence shown here is derived from an EMBL/GenBank/DDBJ whole genome shotgun (WGS) entry which is preliminary data.</text>
</comment>
<dbReference type="InterPro" id="IPR032675">
    <property type="entry name" value="LRR_dom_sf"/>
</dbReference>
<gene>
    <name evidence="1" type="ORF">RIF29_00218</name>
</gene>
<organism evidence="1 2">
    <name type="scientific">Crotalaria pallida</name>
    <name type="common">Smooth rattlebox</name>
    <name type="synonym">Crotalaria striata</name>
    <dbReference type="NCBI Taxonomy" id="3830"/>
    <lineage>
        <taxon>Eukaryota</taxon>
        <taxon>Viridiplantae</taxon>
        <taxon>Streptophyta</taxon>
        <taxon>Embryophyta</taxon>
        <taxon>Tracheophyta</taxon>
        <taxon>Spermatophyta</taxon>
        <taxon>Magnoliopsida</taxon>
        <taxon>eudicotyledons</taxon>
        <taxon>Gunneridae</taxon>
        <taxon>Pentapetalae</taxon>
        <taxon>rosids</taxon>
        <taxon>fabids</taxon>
        <taxon>Fabales</taxon>
        <taxon>Fabaceae</taxon>
        <taxon>Papilionoideae</taxon>
        <taxon>50 kb inversion clade</taxon>
        <taxon>genistoids sensu lato</taxon>
        <taxon>core genistoids</taxon>
        <taxon>Crotalarieae</taxon>
        <taxon>Crotalaria</taxon>
    </lineage>
</organism>
<accession>A0AAN9IVZ2</accession>